<evidence type="ECO:0000313" key="8">
    <source>
        <dbReference type="Proteomes" id="UP001058974"/>
    </source>
</evidence>
<dbReference type="Gene3D" id="6.10.250.2860">
    <property type="match status" value="1"/>
</dbReference>
<dbReference type="Proteomes" id="UP001058974">
    <property type="component" value="Chromosome 6"/>
</dbReference>
<protein>
    <recommendedName>
        <fullName evidence="6">Hflx-type G domain-containing protein</fullName>
    </recommendedName>
</protein>
<dbReference type="GO" id="GO:0046872">
    <property type="term" value="F:metal ion binding"/>
    <property type="evidence" value="ECO:0007669"/>
    <property type="project" value="UniProtKB-KW"/>
</dbReference>
<dbReference type="Gramene" id="Psat06G0016100-T1">
    <property type="protein sequence ID" value="KAI5392895.1"/>
    <property type="gene ID" value="KIW84_060161"/>
</dbReference>
<dbReference type="InterPro" id="IPR006073">
    <property type="entry name" value="GTP-bd"/>
</dbReference>
<dbReference type="InterPro" id="IPR032305">
    <property type="entry name" value="GTP-bd_M"/>
</dbReference>
<dbReference type="Pfam" id="PF01926">
    <property type="entry name" value="MMR_HSR1"/>
    <property type="match status" value="1"/>
</dbReference>
<comment type="caution">
    <text evidence="7">The sequence shown here is derived from an EMBL/GenBank/DDBJ whole genome shotgun (WGS) entry which is preliminary data.</text>
</comment>
<evidence type="ECO:0000256" key="3">
    <source>
        <dbReference type="ARBA" id="ARBA00022842"/>
    </source>
</evidence>
<evidence type="ECO:0000313" key="7">
    <source>
        <dbReference type="EMBL" id="KAI5392895.1"/>
    </source>
</evidence>
<dbReference type="HAMAP" id="MF_00900">
    <property type="entry name" value="GTPase_HflX"/>
    <property type="match status" value="1"/>
</dbReference>
<dbReference type="NCBIfam" id="TIGR03156">
    <property type="entry name" value="GTP_HflX"/>
    <property type="match status" value="1"/>
</dbReference>
<dbReference type="GO" id="GO:0005737">
    <property type="term" value="C:cytoplasm"/>
    <property type="evidence" value="ECO:0007669"/>
    <property type="project" value="TreeGrafter"/>
</dbReference>
<dbReference type="Pfam" id="PF16360">
    <property type="entry name" value="GTP-bdg_M"/>
    <property type="match status" value="1"/>
</dbReference>
<keyword evidence="8" id="KW-1185">Reference proteome</keyword>
<keyword evidence="4" id="KW-0342">GTP-binding</keyword>
<feature type="region of interest" description="Disordered" evidence="5">
    <location>
        <begin position="60"/>
        <end position="108"/>
    </location>
</feature>
<keyword evidence="2" id="KW-0547">Nucleotide-binding</keyword>
<proteinExistence type="inferred from homology"/>
<dbReference type="AlphaFoldDB" id="A0A9D4VZB2"/>
<dbReference type="GO" id="GO:0005525">
    <property type="term" value="F:GTP binding"/>
    <property type="evidence" value="ECO:0007669"/>
    <property type="project" value="UniProtKB-KW"/>
</dbReference>
<dbReference type="Gene3D" id="3.40.50.300">
    <property type="entry name" value="P-loop containing nucleotide triphosphate hydrolases"/>
    <property type="match status" value="1"/>
</dbReference>
<dbReference type="Pfam" id="PF13167">
    <property type="entry name" value="GTP-bdg_N"/>
    <property type="match status" value="1"/>
</dbReference>
<sequence>MMKTCACLHTSSYSSSLPLLPSTFLFQQQQLRYHHFLNFRSLSLNATPREIQLQLSSSNDAVLSQNPTPPHIEEPPPPTPLVLSGDDKTTTNNKLKKKKDINDDNSSNFDNRFKLRNGKEVFEEKAYLVGVERKGDVSDSFGIEDSLSELKQLADTAGLLVVDSTYQKLASPNPRTYIGSGKVSEIKSAINALDVETVIFDDELSAGQLRNLEKVFGGDVRVCDRTALILDIFNQRAATHEASLQVSLAQMEYQLPRLTKMWTHLERQSGGQVKGMGEKQIEVDKRILRNQIGVLKKELESVRKHRKQYRNRRVSVPVPVISLVGYTNAGKSTLLNQLTGADVLAEDKLFATLDPTTRRVQMKNGKEFLLTDTVGFIQKLPTTLVAAFRATLEEISESSLLVHVVDISHPLVEQQINAVDKVLSELDVSSIPRLMVWNKIDKASDPQKIRLEAEKRDDVVCISALSGDGLQEFCDAIQDKLKDSMVWVEALLPFENGDLLSTIHQVGMVEKTEYTEQGTYIKAHVPLRYARLLTPMRQLCVSRP</sequence>
<dbReference type="FunFam" id="3.40.50.300:FF:000173">
    <property type="entry name" value="GTPase HflX"/>
    <property type="match status" value="1"/>
</dbReference>
<keyword evidence="3" id="KW-0460">Magnesium</keyword>
<organism evidence="7 8">
    <name type="scientific">Pisum sativum</name>
    <name type="common">Garden pea</name>
    <name type="synonym">Lathyrus oleraceus</name>
    <dbReference type="NCBI Taxonomy" id="3888"/>
    <lineage>
        <taxon>Eukaryota</taxon>
        <taxon>Viridiplantae</taxon>
        <taxon>Streptophyta</taxon>
        <taxon>Embryophyta</taxon>
        <taxon>Tracheophyta</taxon>
        <taxon>Spermatophyta</taxon>
        <taxon>Magnoliopsida</taxon>
        <taxon>eudicotyledons</taxon>
        <taxon>Gunneridae</taxon>
        <taxon>Pentapetalae</taxon>
        <taxon>rosids</taxon>
        <taxon>fabids</taxon>
        <taxon>Fabales</taxon>
        <taxon>Fabaceae</taxon>
        <taxon>Papilionoideae</taxon>
        <taxon>50 kb inversion clade</taxon>
        <taxon>NPAAA clade</taxon>
        <taxon>Hologalegina</taxon>
        <taxon>IRL clade</taxon>
        <taxon>Fabeae</taxon>
        <taxon>Lathyrus</taxon>
    </lineage>
</organism>
<evidence type="ECO:0000259" key="6">
    <source>
        <dbReference type="PROSITE" id="PS51705"/>
    </source>
</evidence>
<feature type="compositionally biased region" description="Pro residues" evidence="5">
    <location>
        <begin position="67"/>
        <end position="80"/>
    </location>
</feature>
<dbReference type="SUPFAM" id="SSF52540">
    <property type="entry name" value="P-loop containing nucleoside triphosphate hydrolases"/>
    <property type="match status" value="1"/>
</dbReference>
<dbReference type="Pfam" id="PF19275">
    <property type="entry name" value="HflX_C"/>
    <property type="match status" value="1"/>
</dbReference>
<dbReference type="FunFam" id="3.40.50.11060:FF:000006">
    <property type="entry name" value="Predicted protein"/>
    <property type="match status" value="1"/>
</dbReference>
<reference evidence="7 8" key="1">
    <citation type="journal article" date="2022" name="Nat. Genet.">
        <title>Improved pea reference genome and pan-genome highlight genomic features and evolutionary characteristics.</title>
        <authorList>
            <person name="Yang T."/>
            <person name="Liu R."/>
            <person name="Luo Y."/>
            <person name="Hu S."/>
            <person name="Wang D."/>
            <person name="Wang C."/>
            <person name="Pandey M.K."/>
            <person name="Ge S."/>
            <person name="Xu Q."/>
            <person name="Li N."/>
            <person name="Li G."/>
            <person name="Huang Y."/>
            <person name="Saxena R.K."/>
            <person name="Ji Y."/>
            <person name="Li M."/>
            <person name="Yan X."/>
            <person name="He Y."/>
            <person name="Liu Y."/>
            <person name="Wang X."/>
            <person name="Xiang C."/>
            <person name="Varshney R.K."/>
            <person name="Ding H."/>
            <person name="Gao S."/>
            <person name="Zong X."/>
        </authorList>
    </citation>
    <scope>NUCLEOTIDE SEQUENCE [LARGE SCALE GENOMIC DNA]</scope>
    <source>
        <strain evidence="7 8">cv. Zhongwan 6</strain>
    </source>
</reference>
<dbReference type="Gene3D" id="3.40.50.11060">
    <property type="entry name" value="GTPase HflX, N-terminal domain"/>
    <property type="match status" value="1"/>
</dbReference>
<gene>
    <name evidence="7" type="ORF">KIW84_060161</name>
</gene>
<evidence type="ECO:0000256" key="2">
    <source>
        <dbReference type="ARBA" id="ARBA00022741"/>
    </source>
</evidence>
<dbReference type="CDD" id="cd01878">
    <property type="entry name" value="HflX"/>
    <property type="match status" value="1"/>
</dbReference>
<accession>A0A9D4VZB2</accession>
<dbReference type="PANTHER" id="PTHR10229">
    <property type="entry name" value="GTP-BINDING PROTEIN HFLX"/>
    <property type="match status" value="1"/>
</dbReference>
<evidence type="ECO:0000256" key="1">
    <source>
        <dbReference type="ARBA" id="ARBA00022723"/>
    </source>
</evidence>
<dbReference type="PRINTS" id="PR00326">
    <property type="entry name" value="GTP1OBG"/>
</dbReference>
<keyword evidence="1" id="KW-0479">Metal-binding</keyword>
<dbReference type="InterPro" id="IPR005225">
    <property type="entry name" value="Small_GTP-bd"/>
</dbReference>
<dbReference type="OrthoDB" id="10268034at2759"/>
<dbReference type="InterPro" id="IPR045498">
    <property type="entry name" value="HflX_C"/>
</dbReference>
<dbReference type="InterPro" id="IPR030394">
    <property type="entry name" value="G_HFLX_dom"/>
</dbReference>
<dbReference type="InterPro" id="IPR016496">
    <property type="entry name" value="GTPase_HflX"/>
</dbReference>
<dbReference type="InterPro" id="IPR042108">
    <property type="entry name" value="GTPase_HflX_N_sf"/>
</dbReference>
<dbReference type="NCBIfam" id="TIGR00231">
    <property type="entry name" value="small_GTP"/>
    <property type="match status" value="1"/>
</dbReference>
<dbReference type="PANTHER" id="PTHR10229:SF0">
    <property type="entry name" value="GTP-BINDING PROTEIN 6-RELATED"/>
    <property type="match status" value="1"/>
</dbReference>
<dbReference type="InterPro" id="IPR027417">
    <property type="entry name" value="P-loop_NTPase"/>
</dbReference>
<dbReference type="GO" id="GO:0043022">
    <property type="term" value="F:ribosome binding"/>
    <property type="evidence" value="ECO:0007669"/>
    <property type="project" value="TreeGrafter"/>
</dbReference>
<dbReference type="EMBL" id="JAMSHJ010000006">
    <property type="protein sequence ID" value="KAI5392895.1"/>
    <property type="molecule type" value="Genomic_DNA"/>
</dbReference>
<evidence type="ECO:0000256" key="5">
    <source>
        <dbReference type="SAM" id="MobiDB-lite"/>
    </source>
</evidence>
<name>A0A9D4VZB2_PEA</name>
<evidence type="ECO:0000256" key="4">
    <source>
        <dbReference type="ARBA" id="ARBA00023134"/>
    </source>
</evidence>
<feature type="domain" description="Hflx-type G" evidence="6">
    <location>
        <begin position="319"/>
        <end position="485"/>
    </location>
</feature>
<dbReference type="PROSITE" id="PS51705">
    <property type="entry name" value="G_HFLX"/>
    <property type="match status" value="1"/>
</dbReference>
<dbReference type="InterPro" id="IPR025121">
    <property type="entry name" value="GTPase_HflX_N"/>
</dbReference>